<keyword evidence="2" id="KW-0378">Hydrolase</keyword>
<gene>
    <name evidence="2" type="ORF">GC101_27580</name>
</gene>
<organism evidence="2 3">
    <name type="scientific">Paenibacillus phytohabitans</name>
    <dbReference type="NCBI Taxonomy" id="2654978"/>
    <lineage>
        <taxon>Bacteria</taxon>
        <taxon>Bacillati</taxon>
        <taxon>Bacillota</taxon>
        <taxon>Bacilli</taxon>
        <taxon>Bacillales</taxon>
        <taxon>Paenibacillaceae</taxon>
        <taxon>Paenibacillus</taxon>
    </lineage>
</organism>
<proteinExistence type="predicted"/>
<dbReference type="InterPro" id="IPR029058">
    <property type="entry name" value="AB_hydrolase_fold"/>
</dbReference>
<dbReference type="Proteomes" id="UP000596857">
    <property type="component" value="Unassembled WGS sequence"/>
</dbReference>
<feature type="domain" description="Serine aminopeptidase S33" evidence="1">
    <location>
        <begin position="38"/>
        <end position="248"/>
    </location>
</feature>
<evidence type="ECO:0000313" key="3">
    <source>
        <dbReference type="Proteomes" id="UP000596857"/>
    </source>
</evidence>
<dbReference type="SUPFAM" id="SSF53474">
    <property type="entry name" value="alpha/beta-Hydrolases"/>
    <property type="match status" value="1"/>
</dbReference>
<keyword evidence="3" id="KW-1185">Reference proteome</keyword>
<protein>
    <submittedName>
        <fullName evidence="2">Alpha/beta fold hydrolase</fullName>
    </submittedName>
</protein>
<reference evidence="2 3" key="1">
    <citation type="submission" date="2019-10" db="EMBL/GenBank/DDBJ databases">
        <title>Description of Paenibacillus terricola sp. nov.</title>
        <authorList>
            <person name="Carlier A."/>
            <person name="Qi S."/>
        </authorList>
    </citation>
    <scope>NUCLEOTIDE SEQUENCE [LARGE SCALE GENOMIC DNA]</scope>
    <source>
        <strain evidence="2 3">LMG 31459</strain>
    </source>
</reference>
<sequence length="278" mass="30359">MLNTTTYFSVNTMYSNVQVEDHNIAVYTHTSKATSPKDLAVLVVNGALGNVLTTAHFSHSLAGILEGVTVIQADLPGHGGSKGDPLHNIKDIASIVGKLMTILQEQPNFPKRYVVAGHSMGGSVAIEMALQGFNPEKLILLQTSPEWKIMESLNFLSGEILVETFGQMMEEEWPYIEDEQLLYELKSNLKKMTAAPLACAADIDALMSFDATEDLVYINVPTLVVYSEFDGTADQTKSHLLLERIRGAKGYFLKGGSHTSVMGKHLILAEIAANFILD</sequence>
<dbReference type="InterPro" id="IPR050266">
    <property type="entry name" value="AB_hydrolase_sf"/>
</dbReference>
<dbReference type="Gene3D" id="3.40.50.1820">
    <property type="entry name" value="alpha/beta hydrolase"/>
    <property type="match status" value="1"/>
</dbReference>
<name>A0ABX1YQS1_9BACL</name>
<dbReference type="RefSeq" id="WP_171719946.1">
    <property type="nucleotide sequence ID" value="NZ_WHOB01000084.1"/>
</dbReference>
<evidence type="ECO:0000313" key="2">
    <source>
        <dbReference type="EMBL" id="NOU82629.1"/>
    </source>
</evidence>
<dbReference type="PANTHER" id="PTHR43798:SF33">
    <property type="entry name" value="HYDROLASE, PUTATIVE (AFU_ORTHOLOGUE AFUA_2G14860)-RELATED"/>
    <property type="match status" value="1"/>
</dbReference>
<dbReference type="InterPro" id="IPR022742">
    <property type="entry name" value="Hydrolase_4"/>
</dbReference>
<accession>A0ABX1YQS1</accession>
<evidence type="ECO:0000259" key="1">
    <source>
        <dbReference type="Pfam" id="PF12146"/>
    </source>
</evidence>
<comment type="caution">
    <text evidence="2">The sequence shown here is derived from an EMBL/GenBank/DDBJ whole genome shotgun (WGS) entry which is preliminary data.</text>
</comment>
<dbReference type="PANTHER" id="PTHR43798">
    <property type="entry name" value="MONOACYLGLYCEROL LIPASE"/>
    <property type="match status" value="1"/>
</dbReference>
<dbReference type="EMBL" id="WHOB01000084">
    <property type="protein sequence ID" value="NOU82629.1"/>
    <property type="molecule type" value="Genomic_DNA"/>
</dbReference>
<dbReference type="Pfam" id="PF12146">
    <property type="entry name" value="Hydrolase_4"/>
    <property type="match status" value="1"/>
</dbReference>
<dbReference type="GO" id="GO:0016787">
    <property type="term" value="F:hydrolase activity"/>
    <property type="evidence" value="ECO:0007669"/>
    <property type="project" value="UniProtKB-KW"/>
</dbReference>